<dbReference type="Pfam" id="PF00364">
    <property type="entry name" value="Biotin_lipoyl"/>
    <property type="match status" value="1"/>
</dbReference>
<dbReference type="GO" id="GO:0006633">
    <property type="term" value="P:fatty acid biosynthetic process"/>
    <property type="evidence" value="ECO:0007669"/>
    <property type="project" value="UniProtKB-UniPathway"/>
</dbReference>
<dbReference type="PANTHER" id="PTHR45266">
    <property type="entry name" value="OXALOACETATE DECARBOXYLASE ALPHA CHAIN"/>
    <property type="match status" value="1"/>
</dbReference>
<gene>
    <name evidence="6" type="primary">accB</name>
    <name evidence="6" type="ORF">CAV_1203</name>
</gene>
<keyword evidence="4" id="KW-0444">Lipid biosynthesis</keyword>
<dbReference type="PROSITE" id="PS50968">
    <property type="entry name" value="BIOTINYL_LIPOYL"/>
    <property type="match status" value="1"/>
</dbReference>
<evidence type="ECO:0000256" key="2">
    <source>
        <dbReference type="ARBA" id="ARBA00017562"/>
    </source>
</evidence>
<keyword evidence="6" id="KW-0436">Ligase</keyword>
<dbReference type="OrthoDB" id="9811735at2"/>
<comment type="function">
    <text evidence="1 4">This protein is a component of the acetyl coenzyme A carboxylase complex; first, biotin carboxylase catalyzes the carboxylation of the carrier protein and then the transcarboxylase transfers the carboxyl group to form malonyl-CoA.</text>
</comment>
<dbReference type="PRINTS" id="PR01071">
    <property type="entry name" value="ACOABIOTINCC"/>
</dbReference>
<keyword evidence="4" id="KW-0275">Fatty acid biosynthesis</keyword>
<dbReference type="InterPro" id="IPR011053">
    <property type="entry name" value="Single_hybrid_motif"/>
</dbReference>
<protein>
    <recommendedName>
        <fullName evidence="2 4">Biotin carboxyl carrier protein of acetyl-CoA carboxylase</fullName>
    </recommendedName>
</protein>
<dbReference type="RefSeq" id="WP_094325633.1">
    <property type="nucleotide sequence ID" value="NZ_CP022347.1"/>
</dbReference>
<dbReference type="InterPro" id="IPR050709">
    <property type="entry name" value="Biotin_Carboxyl_Carrier/Decarb"/>
</dbReference>
<keyword evidence="3 4" id="KW-0092">Biotin</keyword>
<dbReference type="CDD" id="cd06850">
    <property type="entry name" value="biotinyl_domain"/>
    <property type="match status" value="1"/>
</dbReference>
<dbReference type="NCBIfam" id="TIGR00531">
    <property type="entry name" value="BCCP"/>
    <property type="match status" value="1"/>
</dbReference>
<keyword evidence="7" id="KW-1185">Reference proteome</keyword>
<dbReference type="EMBL" id="CP022347">
    <property type="protein sequence ID" value="ASQ30829.1"/>
    <property type="molecule type" value="Genomic_DNA"/>
</dbReference>
<dbReference type="InterPro" id="IPR000089">
    <property type="entry name" value="Biotin_lipoyl"/>
</dbReference>
<dbReference type="KEGG" id="cavi:CAV_1203"/>
<evidence type="ECO:0000313" key="7">
    <source>
        <dbReference type="Proteomes" id="UP000201169"/>
    </source>
</evidence>
<comment type="pathway">
    <text evidence="4">Lipid metabolism; fatty acid biosynthesis.</text>
</comment>
<evidence type="ECO:0000256" key="3">
    <source>
        <dbReference type="ARBA" id="ARBA00023267"/>
    </source>
</evidence>
<organism evidence="6 7">
    <name type="scientific">Campylobacter avium LMG 24591</name>
    <dbReference type="NCBI Taxonomy" id="522484"/>
    <lineage>
        <taxon>Bacteria</taxon>
        <taxon>Pseudomonadati</taxon>
        <taxon>Campylobacterota</taxon>
        <taxon>Epsilonproteobacteria</taxon>
        <taxon>Campylobacterales</taxon>
        <taxon>Campylobacteraceae</taxon>
        <taxon>Campylobacter</taxon>
    </lineage>
</organism>
<dbReference type="Proteomes" id="UP000201169">
    <property type="component" value="Chromosome"/>
</dbReference>
<dbReference type="UniPathway" id="UPA00094"/>
<evidence type="ECO:0000313" key="6">
    <source>
        <dbReference type="EMBL" id="ASQ30829.1"/>
    </source>
</evidence>
<dbReference type="GO" id="GO:0003989">
    <property type="term" value="F:acetyl-CoA carboxylase activity"/>
    <property type="evidence" value="ECO:0007669"/>
    <property type="project" value="InterPro"/>
</dbReference>
<dbReference type="GO" id="GO:0009317">
    <property type="term" value="C:acetyl-CoA carboxylase complex"/>
    <property type="evidence" value="ECO:0007669"/>
    <property type="project" value="InterPro"/>
</dbReference>
<name>A0A222MY82_9BACT</name>
<dbReference type="Gene3D" id="2.40.50.100">
    <property type="match status" value="1"/>
</dbReference>
<dbReference type="AlphaFoldDB" id="A0A222MY82"/>
<dbReference type="PANTHER" id="PTHR45266:SF3">
    <property type="entry name" value="OXALOACETATE DECARBOXYLASE ALPHA CHAIN"/>
    <property type="match status" value="1"/>
</dbReference>
<keyword evidence="4" id="KW-0443">Lipid metabolism</keyword>
<keyword evidence="4" id="KW-0276">Fatty acid metabolism</keyword>
<dbReference type="SUPFAM" id="SSF51230">
    <property type="entry name" value="Single hybrid motif"/>
    <property type="match status" value="1"/>
</dbReference>
<accession>A0A222MY82</accession>
<evidence type="ECO:0000256" key="1">
    <source>
        <dbReference type="ARBA" id="ARBA00003761"/>
    </source>
</evidence>
<sequence length="152" mass="16892">MTKNEIKELINMFSEANISKIKIKEKDGFEIELHRDLKTEKIQEAALVCPPSPQPIPQPINVNVVNEATPHKSNKPTLNSPMVGTFYQAPSPGAAPFVRAGMTVKKGDTIGIIEAMKIMNEIQAEYDCKILEVLVDDGQPVEFDMPLFVVEK</sequence>
<proteinExistence type="predicted"/>
<evidence type="ECO:0000259" key="5">
    <source>
        <dbReference type="PROSITE" id="PS50968"/>
    </source>
</evidence>
<dbReference type="InterPro" id="IPR001249">
    <property type="entry name" value="AcCoA_biotinCC"/>
</dbReference>
<feature type="domain" description="Lipoyl-binding" evidence="5">
    <location>
        <begin position="75"/>
        <end position="151"/>
    </location>
</feature>
<reference evidence="6 7" key="1">
    <citation type="submission" date="2017-07" db="EMBL/GenBank/DDBJ databases">
        <title>Analysis of two Campylobacter avium genomes and identification of a novel hippuricase gene.</title>
        <authorList>
            <person name="Miller W.G."/>
            <person name="Chapman M.H."/>
            <person name="Yee E."/>
            <person name="Revez J."/>
            <person name="Bono J.L."/>
            <person name="Rossi M."/>
        </authorList>
    </citation>
    <scope>NUCLEOTIDE SEQUENCE [LARGE SCALE GENOMIC DNA]</scope>
    <source>
        <strain evidence="6 7">LMG 24591</strain>
    </source>
</reference>
<evidence type="ECO:0000256" key="4">
    <source>
        <dbReference type="RuleBase" id="RU364072"/>
    </source>
</evidence>